<feature type="compositionally biased region" description="Polar residues" evidence="1">
    <location>
        <begin position="228"/>
        <end position="245"/>
    </location>
</feature>
<organism evidence="3 4">
    <name type="scientific">Acetobacter pasteurianus NBRC 3278</name>
    <dbReference type="NCBI Taxonomy" id="1226660"/>
    <lineage>
        <taxon>Bacteria</taxon>
        <taxon>Pseudomonadati</taxon>
        <taxon>Pseudomonadota</taxon>
        <taxon>Alphaproteobacteria</taxon>
        <taxon>Acetobacterales</taxon>
        <taxon>Acetobacteraceae</taxon>
        <taxon>Acetobacter</taxon>
    </lineage>
</organism>
<dbReference type="EMBL" id="BDEV01000133">
    <property type="protein sequence ID" value="GCD63926.1"/>
    <property type="molecule type" value="Genomic_DNA"/>
</dbReference>
<feature type="region of interest" description="Disordered" evidence="1">
    <location>
        <begin position="212"/>
        <end position="265"/>
    </location>
</feature>
<dbReference type="Proteomes" id="UP000287385">
    <property type="component" value="Unassembled WGS sequence"/>
</dbReference>
<sequence length="416" mass="45267">MTPQRRVTRLWCGGFREGDLKRFLLIAGIASLPTIANAQAYKPDFNCAVDHSKDSIATMLCENSDAAKHELMFDQTYYALRQLVGKTGWKYLKQEAIADDDIFKECIAPADPNNPDALPPADPSCYISHMDALTEKYKHRLSGGALEEANRPIDQHILLQQQLITLGYLPSSAQADGVYGEATRDAIETWQRVNHRPTTDGFLSDQDAQALLSGSPSANTSASVSASNDISAVNPSGSTASSTDNAPPETSAYQPPSEPTEIDKEESLISIVNEGRQEYTDGQNDFQKGAARPRRASRICKLLQDPVVTGWYGTVDNLSSSSSGYGVLTIRISPHITVGTTNNSLSDSLGPQKTLISPSDPVFSQVANLHVGQHIIFSGRFSTSNDDCIEETSITQEGSMTDPDFEMRFTDVKPVN</sequence>
<dbReference type="Pfam" id="PF01471">
    <property type="entry name" value="PG_binding_1"/>
    <property type="match status" value="1"/>
</dbReference>
<proteinExistence type="predicted"/>
<feature type="compositionally biased region" description="Low complexity" evidence="1">
    <location>
        <begin position="213"/>
        <end position="227"/>
    </location>
</feature>
<evidence type="ECO:0000259" key="2">
    <source>
        <dbReference type="Pfam" id="PF01471"/>
    </source>
</evidence>
<dbReference type="InterPro" id="IPR002477">
    <property type="entry name" value="Peptidoglycan-bd-like"/>
</dbReference>
<reference evidence="3 4" key="1">
    <citation type="submission" date="2016-06" db="EMBL/GenBank/DDBJ databases">
        <title>Acetobacter pasteurianus NBRC 3278 whole genome sequencing project.</title>
        <authorList>
            <person name="Matsutani M."/>
            <person name="Shiwa Y."/>
            <person name="Okamoto-Kainuma A."/>
            <person name="Ishikawa M."/>
            <person name="Koizumi Y."/>
            <person name="Yoshikawa H."/>
            <person name="Yakushi T."/>
            <person name="Matsushita K."/>
        </authorList>
    </citation>
    <scope>NUCLEOTIDE SEQUENCE [LARGE SCALE GENOMIC DNA]</scope>
    <source>
        <strain evidence="3 4">NBRC 3278</strain>
    </source>
</reference>
<dbReference type="Gene3D" id="1.10.101.10">
    <property type="entry name" value="PGBD-like superfamily/PGBD"/>
    <property type="match status" value="1"/>
</dbReference>
<name>A0A401X801_ACEPA</name>
<gene>
    <name evidence="3" type="ORF">NBRC3278_3019</name>
</gene>
<accession>A0A401X801</accession>
<evidence type="ECO:0000256" key="1">
    <source>
        <dbReference type="SAM" id="MobiDB-lite"/>
    </source>
</evidence>
<keyword evidence="4" id="KW-1185">Reference proteome</keyword>
<evidence type="ECO:0000313" key="4">
    <source>
        <dbReference type="Proteomes" id="UP000287385"/>
    </source>
</evidence>
<comment type="caution">
    <text evidence="3">The sequence shown here is derived from an EMBL/GenBank/DDBJ whole genome shotgun (WGS) entry which is preliminary data.</text>
</comment>
<dbReference type="InterPro" id="IPR036365">
    <property type="entry name" value="PGBD-like_sf"/>
</dbReference>
<feature type="domain" description="Peptidoglycan binding-like" evidence="2">
    <location>
        <begin position="158"/>
        <end position="203"/>
    </location>
</feature>
<evidence type="ECO:0000313" key="3">
    <source>
        <dbReference type="EMBL" id="GCD63926.1"/>
    </source>
</evidence>
<dbReference type="AlphaFoldDB" id="A0A401X801"/>
<protein>
    <recommendedName>
        <fullName evidence="2">Peptidoglycan binding-like domain-containing protein</fullName>
    </recommendedName>
</protein>
<dbReference type="SUPFAM" id="SSF47090">
    <property type="entry name" value="PGBD-like"/>
    <property type="match status" value="1"/>
</dbReference>
<dbReference type="InterPro" id="IPR036366">
    <property type="entry name" value="PGBDSf"/>
</dbReference>